<dbReference type="SUPFAM" id="SSF82861">
    <property type="entry name" value="Mechanosensitive channel protein MscS (YggB), transmembrane region"/>
    <property type="match status" value="1"/>
</dbReference>
<feature type="transmembrane region" description="Helical" evidence="7">
    <location>
        <begin position="79"/>
        <end position="98"/>
    </location>
</feature>
<evidence type="ECO:0000256" key="1">
    <source>
        <dbReference type="ARBA" id="ARBA00004651"/>
    </source>
</evidence>
<keyword evidence="11" id="KW-1185">Reference proteome</keyword>
<evidence type="ECO:0000259" key="8">
    <source>
        <dbReference type="Pfam" id="PF00924"/>
    </source>
</evidence>
<keyword evidence="4 7" id="KW-0812">Transmembrane</keyword>
<gene>
    <name evidence="10" type="ORF">K8344_06830</name>
</gene>
<dbReference type="InterPro" id="IPR011014">
    <property type="entry name" value="MscS_channel_TM-2"/>
</dbReference>
<evidence type="ECO:0000256" key="5">
    <source>
        <dbReference type="ARBA" id="ARBA00022989"/>
    </source>
</evidence>
<dbReference type="Gene3D" id="3.30.70.100">
    <property type="match status" value="1"/>
</dbReference>
<dbReference type="RefSeq" id="WP_237607995.1">
    <property type="nucleotide sequence ID" value="NZ_JAIRBB010000004.1"/>
</dbReference>
<name>A0A9X1U3J5_9FLAO</name>
<comment type="similarity">
    <text evidence="2">Belongs to the MscS (TC 1.A.23) family.</text>
</comment>
<dbReference type="EMBL" id="JAIRBB010000004">
    <property type="protein sequence ID" value="MCG2430829.1"/>
    <property type="molecule type" value="Genomic_DNA"/>
</dbReference>
<feature type="domain" description="Mechanosensitive ion channel MscS C-terminal" evidence="9">
    <location>
        <begin position="202"/>
        <end position="281"/>
    </location>
</feature>
<evidence type="ECO:0000256" key="2">
    <source>
        <dbReference type="ARBA" id="ARBA00008017"/>
    </source>
</evidence>
<comment type="caution">
    <text evidence="10">The sequence shown here is derived from an EMBL/GenBank/DDBJ whole genome shotgun (WGS) entry which is preliminary data.</text>
</comment>
<evidence type="ECO:0000256" key="4">
    <source>
        <dbReference type="ARBA" id="ARBA00022692"/>
    </source>
</evidence>
<dbReference type="PANTHER" id="PTHR30347">
    <property type="entry name" value="POTASSIUM CHANNEL RELATED"/>
    <property type="match status" value="1"/>
</dbReference>
<dbReference type="AlphaFoldDB" id="A0A9X1U3J5"/>
<keyword evidence="6 7" id="KW-0472">Membrane</keyword>
<dbReference type="Pfam" id="PF00924">
    <property type="entry name" value="MS_channel_2nd"/>
    <property type="match status" value="1"/>
</dbReference>
<feature type="transmembrane region" description="Helical" evidence="7">
    <location>
        <begin position="37"/>
        <end position="58"/>
    </location>
</feature>
<dbReference type="PANTHER" id="PTHR30347:SF1">
    <property type="entry name" value="MECHANOSENSITIVE CHANNEL MSCK"/>
    <property type="match status" value="1"/>
</dbReference>
<dbReference type="Pfam" id="PF21082">
    <property type="entry name" value="MS_channel_3rd"/>
    <property type="match status" value="1"/>
</dbReference>
<accession>A0A9X1U3J5</accession>
<keyword evidence="5 7" id="KW-1133">Transmembrane helix</keyword>
<dbReference type="SUPFAM" id="SSF50182">
    <property type="entry name" value="Sm-like ribonucleoproteins"/>
    <property type="match status" value="1"/>
</dbReference>
<dbReference type="InterPro" id="IPR011066">
    <property type="entry name" value="MscS_channel_C_sf"/>
</dbReference>
<dbReference type="Gene3D" id="2.30.30.60">
    <property type="match status" value="1"/>
</dbReference>
<dbReference type="InterPro" id="IPR049278">
    <property type="entry name" value="MS_channel_C"/>
</dbReference>
<dbReference type="Gene3D" id="1.10.287.1260">
    <property type="match status" value="1"/>
</dbReference>
<dbReference type="GO" id="GO:0008381">
    <property type="term" value="F:mechanosensitive monoatomic ion channel activity"/>
    <property type="evidence" value="ECO:0007669"/>
    <property type="project" value="UniProtKB-ARBA"/>
</dbReference>
<dbReference type="InterPro" id="IPR010920">
    <property type="entry name" value="LSM_dom_sf"/>
</dbReference>
<feature type="transmembrane region" description="Helical" evidence="7">
    <location>
        <begin position="104"/>
        <end position="122"/>
    </location>
</feature>
<comment type="subcellular location">
    <subcellularLocation>
        <location evidence="1">Cell membrane</location>
        <topology evidence="1">Multi-pass membrane protein</topology>
    </subcellularLocation>
</comment>
<dbReference type="InterPro" id="IPR023408">
    <property type="entry name" value="MscS_beta-dom_sf"/>
</dbReference>
<evidence type="ECO:0000313" key="11">
    <source>
        <dbReference type="Proteomes" id="UP001139462"/>
    </source>
</evidence>
<evidence type="ECO:0000256" key="3">
    <source>
        <dbReference type="ARBA" id="ARBA00022475"/>
    </source>
</evidence>
<dbReference type="InterPro" id="IPR006685">
    <property type="entry name" value="MscS_channel_2nd"/>
</dbReference>
<dbReference type="Proteomes" id="UP001139462">
    <property type="component" value="Unassembled WGS sequence"/>
</dbReference>
<dbReference type="InterPro" id="IPR052702">
    <property type="entry name" value="MscS-like_channel"/>
</dbReference>
<evidence type="ECO:0000256" key="7">
    <source>
        <dbReference type="SAM" id="Phobius"/>
    </source>
</evidence>
<organism evidence="10 11">
    <name type="scientific">Aequorivita xiaoshiensis</name>
    <dbReference type="NCBI Taxonomy" id="2874476"/>
    <lineage>
        <taxon>Bacteria</taxon>
        <taxon>Pseudomonadati</taxon>
        <taxon>Bacteroidota</taxon>
        <taxon>Flavobacteriia</taxon>
        <taxon>Flavobacteriales</taxon>
        <taxon>Flavobacteriaceae</taxon>
        <taxon>Aequorivita</taxon>
    </lineage>
</organism>
<protein>
    <submittedName>
        <fullName evidence="10">Mechanosensitive ion channel</fullName>
    </submittedName>
</protein>
<evidence type="ECO:0000313" key="10">
    <source>
        <dbReference type="EMBL" id="MCG2430829.1"/>
    </source>
</evidence>
<dbReference type="SUPFAM" id="SSF82689">
    <property type="entry name" value="Mechanosensitive channel protein MscS (YggB), C-terminal domain"/>
    <property type="match status" value="1"/>
</dbReference>
<reference evidence="10" key="1">
    <citation type="submission" date="2021-09" db="EMBL/GenBank/DDBJ databases">
        <title>Genome of Aequorivita sp. strain F64183.</title>
        <authorList>
            <person name="Wang Y."/>
        </authorList>
    </citation>
    <scope>NUCLEOTIDE SEQUENCE</scope>
    <source>
        <strain evidence="10">F64183</strain>
    </source>
</reference>
<keyword evidence="3" id="KW-1003">Cell membrane</keyword>
<evidence type="ECO:0000256" key="6">
    <source>
        <dbReference type="ARBA" id="ARBA00023136"/>
    </source>
</evidence>
<proteinExistence type="inferred from homology"/>
<sequence>MNNKVTKIEAVVKEDILGTIKRFLDLGFYFGEGDNQVGVTIGLLLLLIVSYIITHFALKITRSLITRQMDSTDKQKFISLFKYIKAAVYIIVFFTVLSLANFNITPILAASAALLVGLGLALKELFQDIIGGIYIIMDKSLLIGDIIKIEDKVCRIIEIKLRSTRAITRDDKILIIPNHKFLINTFKNYTQNHTTTREFIKVRIPFGSDTRLVERILIETVSTQKGVLKNPKPFVFFNEFGEWALEFGVYFFINDSFSEPKIKSELRFKIDAKLRENKIAIPYPQSDIHMFARTTSNNKDLKISSEE</sequence>
<evidence type="ECO:0000259" key="9">
    <source>
        <dbReference type="Pfam" id="PF21082"/>
    </source>
</evidence>
<dbReference type="GO" id="GO:0005886">
    <property type="term" value="C:plasma membrane"/>
    <property type="evidence" value="ECO:0007669"/>
    <property type="project" value="UniProtKB-SubCell"/>
</dbReference>
<feature type="domain" description="Mechanosensitive ion channel MscS" evidence="8">
    <location>
        <begin position="125"/>
        <end position="190"/>
    </location>
</feature>